<evidence type="ECO:0000313" key="3">
    <source>
        <dbReference type="Proteomes" id="UP000002601"/>
    </source>
</evidence>
<protein>
    <submittedName>
        <fullName evidence="2">Uncharacterized protein</fullName>
    </submittedName>
</protein>
<dbReference type="KEGG" id="dsa:Desal_3393"/>
<keyword evidence="3" id="KW-1185">Reference proteome</keyword>
<dbReference type="AlphaFoldDB" id="C6BSI6"/>
<keyword evidence="1" id="KW-0472">Membrane</keyword>
<organism evidence="2 3">
    <name type="scientific">Maridesulfovibrio salexigens (strain ATCC 14822 / DSM 2638 / NCIMB 8403 / VKM B-1763)</name>
    <name type="common">Desulfovibrio salexigens</name>
    <dbReference type="NCBI Taxonomy" id="526222"/>
    <lineage>
        <taxon>Bacteria</taxon>
        <taxon>Pseudomonadati</taxon>
        <taxon>Thermodesulfobacteriota</taxon>
        <taxon>Desulfovibrionia</taxon>
        <taxon>Desulfovibrionales</taxon>
        <taxon>Desulfovibrionaceae</taxon>
        <taxon>Maridesulfovibrio</taxon>
    </lineage>
</organism>
<evidence type="ECO:0000256" key="1">
    <source>
        <dbReference type="SAM" id="Phobius"/>
    </source>
</evidence>
<evidence type="ECO:0000313" key="2">
    <source>
        <dbReference type="EMBL" id="ACS81442.1"/>
    </source>
</evidence>
<dbReference type="HOGENOM" id="CLU_146584_0_0_7"/>
<reference evidence="2 3" key="1">
    <citation type="submission" date="2009-06" db="EMBL/GenBank/DDBJ databases">
        <title>Complete sequence of Desulfovibrio salexigens DSM 2638.</title>
        <authorList>
            <consortium name="US DOE Joint Genome Institute"/>
            <person name="Lucas S."/>
            <person name="Copeland A."/>
            <person name="Lapidus A."/>
            <person name="Glavina del Rio T."/>
            <person name="Tice H."/>
            <person name="Bruce D."/>
            <person name="Goodwin L."/>
            <person name="Pitluck S."/>
            <person name="Munk A.C."/>
            <person name="Brettin T."/>
            <person name="Detter J.C."/>
            <person name="Han C."/>
            <person name="Tapia R."/>
            <person name="Larimer F."/>
            <person name="Land M."/>
            <person name="Hauser L."/>
            <person name="Kyrpides N."/>
            <person name="Anderson I."/>
            <person name="Wall J.D."/>
            <person name="Arkin A.P."/>
            <person name="Dehal P."/>
            <person name="Chivian D."/>
            <person name="Giles B."/>
            <person name="Hazen T.C."/>
        </authorList>
    </citation>
    <scope>NUCLEOTIDE SEQUENCE [LARGE SCALE GENOMIC DNA]</scope>
    <source>
        <strain evidence="3">ATCC 14822 / DSM 2638 / NCIMB 8403 / VKM B-1763</strain>
    </source>
</reference>
<feature type="transmembrane region" description="Helical" evidence="1">
    <location>
        <begin position="31"/>
        <end position="50"/>
    </location>
</feature>
<accession>C6BSI6</accession>
<dbReference type="EMBL" id="CP001649">
    <property type="protein sequence ID" value="ACS81442.1"/>
    <property type="molecule type" value="Genomic_DNA"/>
</dbReference>
<gene>
    <name evidence="2" type="ordered locus">Desal_3393</name>
</gene>
<name>C6BSI6_MARSD</name>
<keyword evidence="1" id="KW-1133">Transmembrane helix</keyword>
<feature type="transmembrane region" description="Helical" evidence="1">
    <location>
        <begin position="62"/>
        <end position="82"/>
    </location>
</feature>
<keyword evidence="1" id="KW-0812">Transmembrane</keyword>
<dbReference type="RefSeq" id="WP_015853258.1">
    <property type="nucleotide sequence ID" value="NC_012881.1"/>
</dbReference>
<dbReference type="Proteomes" id="UP000002601">
    <property type="component" value="Chromosome"/>
</dbReference>
<dbReference type="eggNOG" id="ENOG503335A">
    <property type="taxonomic scope" value="Bacteria"/>
</dbReference>
<dbReference type="STRING" id="526222.Desal_3393"/>
<sequence length="115" mass="12966">MSKEAPNSIPPAVFQRTMLLLAEKRTAMTTLRTGAAISLIPLSILSFLVAMMEKLDLHADPILLGITLAGNAVLVGFGLYLIRRGLIRMRFHDRKLDELKEQYPELQELFYQNPV</sequence>
<proteinExistence type="predicted"/>